<proteinExistence type="predicted"/>
<comment type="caution">
    <text evidence="2">The sequence shown here is derived from an EMBL/GenBank/DDBJ whole genome shotgun (WGS) entry which is preliminary data.</text>
</comment>
<name>A0A934RVX6_9BACT</name>
<dbReference type="AlphaFoldDB" id="A0A934RVX6"/>
<evidence type="ECO:0000259" key="1">
    <source>
        <dbReference type="Pfam" id="PF07700"/>
    </source>
</evidence>
<accession>A0A934RVX6</accession>
<keyword evidence="3" id="KW-1185">Reference proteome</keyword>
<dbReference type="InterPro" id="IPR011644">
    <property type="entry name" value="Heme_NO-bd"/>
</dbReference>
<dbReference type="SUPFAM" id="SSF111126">
    <property type="entry name" value="Ligand-binding domain in the NO signalling and Golgi transport"/>
    <property type="match status" value="1"/>
</dbReference>
<evidence type="ECO:0000313" key="3">
    <source>
        <dbReference type="Proteomes" id="UP000604083"/>
    </source>
</evidence>
<dbReference type="Proteomes" id="UP000604083">
    <property type="component" value="Unassembled WGS sequence"/>
</dbReference>
<dbReference type="GO" id="GO:0020037">
    <property type="term" value="F:heme binding"/>
    <property type="evidence" value="ECO:0007669"/>
    <property type="project" value="InterPro"/>
</dbReference>
<feature type="domain" description="Heme NO-binding" evidence="1">
    <location>
        <begin position="2"/>
        <end position="160"/>
    </location>
</feature>
<sequence length="177" mass="20068">MKGFLFTEFLSLVENQCDEDTVDDLIHECDLPSQGAYTAVGTYPHQEFTALVQAYARHTDKPVAEVLREYGRHLLPLLANRYPQFIRTSSGPLEFLEDVEGYVHVEASKFYPEAELPSLKTRRLSPTELEVHYTSQRHLDDFCHGLIEGALAHFHRQGEVSKAATTSGTLFTVRLLD</sequence>
<dbReference type="Pfam" id="PF07700">
    <property type="entry name" value="HNOB"/>
    <property type="match status" value="1"/>
</dbReference>
<dbReference type="InterPro" id="IPR038158">
    <property type="entry name" value="H-NOX_domain_sf"/>
</dbReference>
<protein>
    <submittedName>
        <fullName evidence="2">Heme NO-binding domain-containing protein</fullName>
    </submittedName>
</protein>
<gene>
    <name evidence="2" type="ORF">JIN78_13810</name>
</gene>
<dbReference type="EMBL" id="JAENIO010000042">
    <property type="protein sequence ID" value="MBK1835140.1"/>
    <property type="molecule type" value="Genomic_DNA"/>
</dbReference>
<dbReference type="RefSeq" id="WP_200392574.1">
    <property type="nucleotide sequence ID" value="NZ_JAENIO010000042.1"/>
</dbReference>
<organism evidence="2 3">
    <name type="scientific">Roseibacillus ishigakijimensis</name>
    <dbReference type="NCBI Taxonomy" id="454146"/>
    <lineage>
        <taxon>Bacteria</taxon>
        <taxon>Pseudomonadati</taxon>
        <taxon>Verrucomicrobiota</taxon>
        <taxon>Verrucomicrobiia</taxon>
        <taxon>Verrucomicrobiales</taxon>
        <taxon>Verrucomicrobiaceae</taxon>
        <taxon>Roseibacillus</taxon>
    </lineage>
</organism>
<reference evidence="2" key="1">
    <citation type="submission" date="2021-01" db="EMBL/GenBank/DDBJ databases">
        <title>Modified the classification status of verrucomicrobia.</title>
        <authorList>
            <person name="Feng X."/>
        </authorList>
    </citation>
    <scope>NUCLEOTIDE SEQUENCE</scope>
    <source>
        <strain evidence="2">KCTC 12986</strain>
    </source>
</reference>
<dbReference type="Gene3D" id="3.90.1520.10">
    <property type="entry name" value="H-NOX domain"/>
    <property type="match status" value="1"/>
</dbReference>
<dbReference type="InterPro" id="IPR024096">
    <property type="entry name" value="NO_sig/Golgi_transp_ligand-bd"/>
</dbReference>
<evidence type="ECO:0000313" key="2">
    <source>
        <dbReference type="EMBL" id="MBK1835140.1"/>
    </source>
</evidence>